<dbReference type="InterPro" id="IPR018200">
    <property type="entry name" value="USP_CS"/>
</dbReference>
<dbReference type="InterPro" id="IPR044635">
    <property type="entry name" value="UBP14-like"/>
</dbReference>
<dbReference type="EC" id="3.4.19.12" evidence="6"/>
<dbReference type="Gene3D" id="3.10.20.90">
    <property type="entry name" value="Phosphatidylinositol 3-kinase Catalytic Subunit, Chain A, domain 1"/>
    <property type="match status" value="1"/>
</dbReference>
<evidence type="ECO:0000313" key="10">
    <source>
        <dbReference type="Proteomes" id="UP000823046"/>
    </source>
</evidence>
<evidence type="ECO:0000256" key="6">
    <source>
        <dbReference type="RuleBase" id="RU366025"/>
    </source>
</evidence>
<dbReference type="Gene3D" id="3.90.70.10">
    <property type="entry name" value="Cysteine proteinases"/>
    <property type="match status" value="1"/>
</dbReference>
<evidence type="ECO:0000256" key="1">
    <source>
        <dbReference type="ARBA" id="ARBA00000707"/>
    </source>
</evidence>
<dbReference type="PROSITE" id="PS00973">
    <property type="entry name" value="USP_2"/>
    <property type="match status" value="1"/>
</dbReference>
<keyword evidence="3 6" id="KW-0833">Ubl conjugation pathway</keyword>
<dbReference type="PANTHER" id="PTHR43982">
    <property type="entry name" value="UBIQUITIN CARBOXYL-TERMINAL HYDROLASE"/>
    <property type="match status" value="1"/>
</dbReference>
<dbReference type="PANTHER" id="PTHR43982:SF1">
    <property type="entry name" value="UBIQUITIN CARBOXYL-TERMINAL HYDROLASE 14"/>
    <property type="match status" value="1"/>
</dbReference>
<dbReference type="EMBL" id="JADAQX010000370">
    <property type="protein sequence ID" value="KAF8820497.1"/>
    <property type="molecule type" value="Genomic_DNA"/>
</dbReference>
<dbReference type="InterPro" id="IPR001394">
    <property type="entry name" value="Peptidase_C19_UCH"/>
</dbReference>
<feature type="non-terminal residue" evidence="9">
    <location>
        <position position="562"/>
    </location>
</feature>
<name>A0ABQ7J941_9APIC</name>
<dbReference type="SUPFAM" id="SSF54236">
    <property type="entry name" value="Ubiquitin-like"/>
    <property type="match status" value="1"/>
</dbReference>
<comment type="caution">
    <text evidence="9">The sequence shown here is derived from an EMBL/GenBank/DDBJ whole genome shotgun (WGS) entry which is preliminary data.</text>
</comment>
<dbReference type="InterPro" id="IPR000626">
    <property type="entry name" value="Ubiquitin-like_dom"/>
</dbReference>
<evidence type="ECO:0000256" key="4">
    <source>
        <dbReference type="ARBA" id="ARBA00022801"/>
    </source>
</evidence>
<dbReference type="InterPro" id="IPR038765">
    <property type="entry name" value="Papain-like_cys_pep_sf"/>
</dbReference>
<reference evidence="9 10" key="1">
    <citation type="journal article" date="2020" name="bioRxiv">
        <title>Metabolic contributions of an alphaproteobacterial endosymbiont in the apicomplexan Cardiosporidium cionae.</title>
        <authorList>
            <person name="Hunter E.S."/>
            <person name="Paight C.J."/>
            <person name="Lane C.E."/>
        </authorList>
    </citation>
    <scope>NUCLEOTIDE SEQUENCE [LARGE SCALE GENOMIC DNA]</scope>
    <source>
        <strain evidence="9">ESH_2018</strain>
    </source>
</reference>
<sequence length="562" mass="63604">NGSRCQSKRETQSNHLRRCRSERGGTCGCSKGATLISSSWISWNKQLERKKQMIYSSCLLSPRVCCSAVTLTGVPPDRQKVLIKGLLKDDTDLKTLHMKEGQRIMLIGTSEGNEMKQPVKAPVFIEDLSVQDRQLLLQDNKIERLPKVNEKSNFCMNGMKNFGNTCFLNSVLQFLRPVSQLTEGLKSYSAPSPSVNSKLILALKHLQSVWNISCSPADVQRLVVFFRSVFPQLATTTPEGFVQQDAEQCLSALLNFLNTHLHGSLIDELFSISTENFISCMEDETEREEKSSDRFLVLPCHLSSSTSSIYDLYESIKISMESTIEKMSEHLGRNASYKKKSQFTFLPPFVLVQFVRFEWKKAQGLTKASRAKICRKVLFPSYLDLFDFCSEVLKLFFCSSNTDLQKEFLVGRKVLAARKDREVETAPIVPSEQTAPIMPPVESASQVSSVETAPIVPPVETAPIVPQEDTVSTPLMEIHDGKYELCSIVTHKGRTAERGHYVAWVKKDEDMWYMFDDENVTVQKWSSLDLNGGRSDYHIAYLCMYKRRCLDVSEEELALIKS</sequence>
<feature type="domain" description="USP" evidence="8">
    <location>
        <begin position="157"/>
        <end position="548"/>
    </location>
</feature>
<accession>A0ABQ7J941</accession>
<gene>
    <name evidence="9" type="ORF">IE077_003116</name>
</gene>
<proteinExistence type="inferred from homology"/>
<organism evidence="9 10">
    <name type="scientific">Cardiosporidium cionae</name>
    <dbReference type="NCBI Taxonomy" id="476202"/>
    <lineage>
        <taxon>Eukaryota</taxon>
        <taxon>Sar</taxon>
        <taxon>Alveolata</taxon>
        <taxon>Apicomplexa</taxon>
        <taxon>Aconoidasida</taxon>
        <taxon>Nephromycida</taxon>
        <taxon>Cardiosporidium</taxon>
    </lineage>
</organism>
<keyword evidence="10" id="KW-1185">Reference proteome</keyword>
<evidence type="ECO:0000256" key="2">
    <source>
        <dbReference type="ARBA" id="ARBA00022670"/>
    </source>
</evidence>
<dbReference type="Proteomes" id="UP000823046">
    <property type="component" value="Unassembled WGS sequence"/>
</dbReference>
<evidence type="ECO:0000256" key="5">
    <source>
        <dbReference type="ARBA" id="ARBA00022807"/>
    </source>
</evidence>
<dbReference type="GO" id="GO:0016787">
    <property type="term" value="F:hydrolase activity"/>
    <property type="evidence" value="ECO:0007669"/>
    <property type="project" value="UniProtKB-KW"/>
</dbReference>
<dbReference type="InterPro" id="IPR029071">
    <property type="entry name" value="Ubiquitin-like_domsf"/>
</dbReference>
<feature type="domain" description="Ubiquitin-like" evidence="7">
    <location>
        <begin position="73"/>
        <end position="113"/>
    </location>
</feature>
<comment type="similarity">
    <text evidence="6">Belongs to the peptidase C19 family.</text>
</comment>
<comment type="catalytic activity">
    <reaction evidence="1 6">
        <text>Thiol-dependent hydrolysis of ester, thioester, amide, peptide and isopeptide bonds formed by the C-terminal Gly of ubiquitin (a 76-residue protein attached to proteins as an intracellular targeting signal).</text>
        <dbReference type="EC" id="3.4.19.12"/>
    </reaction>
</comment>
<evidence type="ECO:0000259" key="8">
    <source>
        <dbReference type="PROSITE" id="PS50235"/>
    </source>
</evidence>
<keyword evidence="2 6" id="KW-0645">Protease</keyword>
<feature type="non-terminal residue" evidence="9">
    <location>
        <position position="1"/>
    </location>
</feature>
<dbReference type="InterPro" id="IPR028889">
    <property type="entry name" value="USP"/>
</dbReference>
<dbReference type="PROSITE" id="PS50235">
    <property type="entry name" value="USP_3"/>
    <property type="match status" value="1"/>
</dbReference>
<evidence type="ECO:0000313" key="9">
    <source>
        <dbReference type="EMBL" id="KAF8820497.1"/>
    </source>
</evidence>
<keyword evidence="5 6" id="KW-0788">Thiol protease</keyword>
<keyword evidence="4 6" id="KW-0378">Hydrolase</keyword>
<protein>
    <recommendedName>
        <fullName evidence="6">Ubiquitin carboxyl-terminal hydrolase</fullName>
        <ecNumber evidence="6">3.4.19.12</ecNumber>
    </recommendedName>
</protein>
<dbReference type="Pfam" id="PF00443">
    <property type="entry name" value="UCH"/>
    <property type="match status" value="1"/>
</dbReference>
<dbReference type="SUPFAM" id="SSF54001">
    <property type="entry name" value="Cysteine proteinases"/>
    <property type="match status" value="1"/>
</dbReference>
<dbReference type="PROSITE" id="PS00972">
    <property type="entry name" value="USP_1"/>
    <property type="match status" value="1"/>
</dbReference>
<dbReference type="PROSITE" id="PS50053">
    <property type="entry name" value="UBIQUITIN_2"/>
    <property type="match status" value="1"/>
</dbReference>
<evidence type="ECO:0000256" key="3">
    <source>
        <dbReference type="ARBA" id="ARBA00022786"/>
    </source>
</evidence>
<evidence type="ECO:0000259" key="7">
    <source>
        <dbReference type="PROSITE" id="PS50053"/>
    </source>
</evidence>